<dbReference type="RefSeq" id="WP_344247246.1">
    <property type="nucleotide sequence ID" value="NZ_BAAAPM010000003.1"/>
</dbReference>
<evidence type="ECO:0000256" key="3">
    <source>
        <dbReference type="ARBA" id="ARBA00022801"/>
    </source>
</evidence>
<comment type="similarity">
    <text evidence="1">Belongs to the sulfatase family.</text>
</comment>
<evidence type="ECO:0000259" key="6">
    <source>
        <dbReference type="Pfam" id="PF00884"/>
    </source>
</evidence>
<keyword evidence="2" id="KW-0479">Metal-binding</keyword>
<keyword evidence="8" id="KW-1185">Reference proteome</keyword>
<dbReference type="InterPro" id="IPR050738">
    <property type="entry name" value="Sulfatase"/>
</dbReference>
<dbReference type="InterPro" id="IPR017850">
    <property type="entry name" value="Alkaline_phosphatase_core_sf"/>
</dbReference>
<feature type="domain" description="Sulfatase N-terminal" evidence="6">
    <location>
        <begin position="4"/>
        <end position="337"/>
    </location>
</feature>
<dbReference type="InterPro" id="IPR000917">
    <property type="entry name" value="Sulfatase_N"/>
</dbReference>
<proteinExistence type="inferred from homology"/>
<organism evidence="7 8">
    <name type="scientific">Isoptericola hypogeus</name>
    <dbReference type="NCBI Taxonomy" id="300179"/>
    <lineage>
        <taxon>Bacteria</taxon>
        <taxon>Bacillati</taxon>
        <taxon>Actinomycetota</taxon>
        <taxon>Actinomycetes</taxon>
        <taxon>Micrococcales</taxon>
        <taxon>Promicromonosporaceae</taxon>
        <taxon>Isoptericola</taxon>
    </lineage>
</organism>
<keyword evidence="4" id="KW-0106">Calcium</keyword>
<dbReference type="Pfam" id="PF00884">
    <property type="entry name" value="Sulfatase"/>
    <property type="match status" value="1"/>
</dbReference>
<evidence type="ECO:0000256" key="4">
    <source>
        <dbReference type="ARBA" id="ARBA00022837"/>
    </source>
</evidence>
<evidence type="ECO:0000256" key="5">
    <source>
        <dbReference type="SAM" id="MobiDB-lite"/>
    </source>
</evidence>
<evidence type="ECO:0000313" key="7">
    <source>
        <dbReference type="EMBL" id="GAA1720480.1"/>
    </source>
</evidence>
<accession>A0ABN2J9G9</accession>
<gene>
    <name evidence="7" type="ORF">GCM10009809_15240</name>
</gene>
<comment type="caution">
    <text evidence="7">The sequence shown here is derived from an EMBL/GenBank/DDBJ whole genome shotgun (WGS) entry which is preliminary data.</text>
</comment>
<dbReference type="Gene3D" id="3.40.720.10">
    <property type="entry name" value="Alkaline Phosphatase, subunit A"/>
    <property type="match status" value="1"/>
</dbReference>
<dbReference type="PANTHER" id="PTHR42693">
    <property type="entry name" value="ARYLSULFATASE FAMILY MEMBER"/>
    <property type="match status" value="1"/>
</dbReference>
<dbReference type="PROSITE" id="PS00523">
    <property type="entry name" value="SULFATASE_1"/>
    <property type="match status" value="1"/>
</dbReference>
<dbReference type="EMBL" id="BAAAPM010000003">
    <property type="protein sequence ID" value="GAA1720480.1"/>
    <property type="molecule type" value="Genomic_DNA"/>
</dbReference>
<evidence type="ECO:0000256" key="1">
    <source>
        <dbReference type="ARBA" id="ARBA00008779"/>
    </source>
</evidence>
<name>A0ABN2J9G9_9MICO</name>
<feature type="region of interest" description="Disordered" evidence="5">
    <location>
        <begin position="451"/>
        <end position="479"/>
    </location>
</feature>
<dbReference type="InterPro" id="IPR024607">
    <property type="entry name" value="Sulfatase_CS"/>
</dbReference>
<reference evidence="7 8" key="1">
    <citation type="journal article" date="2019" name="Int. J. Syst. Evol. Microbiol.">
        <title>The Global Catalogue of Microorganisms (GCM) 10K type strain sequencing project: providing services to taxonomists for standard genome sequencing and annotation.</title>
        <authorList>
            <consortium name="The Broad Institute Genomics Platform"/>
            <consortium name="The Broad Institute Genome Sequencing Center for Infectious Disease"/>
            <person name="Wu L."/>
            <person name="Ma J."/>
        </authorList>
    </citation>
    <scope>NUCLEOTIDE SEQUENCE [LARGE SCALE GENOMIC DNA]</scope>
    <source>
        <strain evidence="7 8">JCM 15589</strain>
    </source>
</reference>
<evidence type="ECO:0000313" key="8">
    <source>
        <dbReference type="Proteomes" id="UP001501138"/>
    </source>
</evidence>
<dbReference type="PANTHER" id="PTHR42693:SF33">
    <property type="entry name" value="ARYLSULFATASE"/>
    <property type="match status" value="1"/>
</dbReference>
<protein>
    <submittedName>
        <fullName evidence="7">Sulfatase-like hydrolase/transferase</fullName>
    </submittedName>
</protein>
<sequence length="479" mass="52150">MHEPNFVVVVTDDQGAWARGRLMPELITPTLDHLGRTGLELENFFCASPVCSPARASLLTGRMPSAHGVHDWIRSENSGVDTSGVRYLDGLTTTPEVLAAHGYACGYSGKWHLGDARTPAPGFDEWFAHRDGGGPYYGAPVVERGIERTEPGYVTDAITDHAVDALRRLSAGDAPFYLQVAYTAPHTPWTEDNHPAELLDLYEGCDFRSVPREGPHPWFTHDDPELSAAQSDPAPALRGYCAALTAVDRGVARLLDVLDEADVRASTYVVFTSDNGFSCGHHGYWGKGNGTRPLNVWDPSIRVPFVINRPGTIAPALDDTPTSAVSLHPTLLDLAGVPVPRDDLAAGESFAPRVLGTEPAPEAPAQVVVHDEYGGTRMIRTRTHKYVWRYDGPAELYDLVTDPGEQHNLADDPTHGGVRGTLHARLLDWFARRTTPDRDALMRAVTGWGQDAPVQRGLDDRRTYATSGPVPAARPEARP</sequence>
<dbReference type="SUPFAM" id="SSF53649">
    <property type="entry name" value="Alkaline phosphatase-like"/>
    <property type="match status" value="1"/>
</dbReference>
<dbReference type="Proteomes" id="UP001501138">
    <property type="component" value="Unassembled WGS sequence"/>
</dbReference>
<evidence type="ECO:0000256" key="2">
    <source>
        <dbReference type="ARBA" id="ARBA00022723"/>
    </source>
</evidence>
<keyword evidence="3" id="KW-0378">Hydrolase</keyword>